<accession>A0AAW0K6Y9</accession>
<protein>
    <recommendedName>
        <fullName evidence="1">DUF7588 domain-containing protein</fullName>
    </recommendedName>
</protein>
<gene>
    <name evidence="2" type="ORF">CFP56_024680</name>
</gene>
<dbReference type="AlphaFoldDB" id="A0AAW0K6Y9"/>
<keyword evidence="3" id="KW-1185">Reference proteome</keyword>
<feature type="domain" description="DUF7588" evidence="1">
    <location>
        <begin position="99"/>
        <end position="157"/>
    </location>
</feature>
<dbReference type="Proteomes" id="UP000237347">
    <property type="component" value="Unassembled WGS sequence"/>
</dbReference>
<feature type="non-terminal residue" evidence="2">
    <location>
        <position position="1"/>
    </location>
</feature>
<evidence type="ECO:0000313" key="2">
    <source>
        <dbReference type="EMBL" id="KAK7834331.1"/>
    </source>
</evidence>
<dbReference type="EMBL" id="PKMF04000387">
    <property type="protein sequence ID" value="KAK7834331.1"/>
    <property type="molecule type" value="Genomic_DNA"/>
</dbReference>
<dbReference type="Pfam" id="PF24496">
    <property type="entry name" value="DUF7588"/>
    <property type="match status" value="1"/>
</dbReference>
<comment type="caution">
    <text evidence="2">The sequence shown here is derived from an EMBL/GenBank/DDBJ whole genome shotgun (WGS) entry which is preliminary data.</text>
</comment>
<name>A0AAW0K6Y9_QUESU</name>
<evidence type="ECO:0000313" key="3">
    <source>
        <dbReference type="Proteomes" id="UP000237347"/>
    </source>
</evidence>
<evidence type="ECO:0000259" key="1">
    <source>
        <dbReference type="Pfam" id="PF24496"/>
    </source>
</evidence>
<proteinExistence type="predicted"/>
<sequence>IQWKDITLLERWQLEAIAPTPKLENTKPDFIAQNTDGTPNHVETAYYLAKTTQPTPTVHQALYQRQPQPQPDSPTHTNILGFTNDRQINVLSKEFVLDKELLKYDYLKPENTNRKNQFFKEYNELEKSILRTKYYEMVTCLQIHFSFFDFLDYHNKIISVIEKTLSWTKTENHEKVYQTYPPFESIILNQNSEIQVLATPIKNPSLSDDNKNLDSITQ</sequence>
<reference evidence="2 3" key="1">
    <citation type="journal article" date="2018" name="Sci. Data">
        <title>The draft genome sequence of cork oak.</title>
        <authorList>
            <person name="Ramos A.M."/>
            <person name="Usie A."/>
            <person name="Barbosa P."/>
            <person name="Barros P.M."/>
            <person name="Capote T."/>
            <person name="Chaves I."/>
            <person name="Simoes F."/>
            <person name="Abreu I."/>
            <person name="Carrasquinho I."/>
            <person name="Faro C."/>
            <person name="Guimaraes J.B."/>
            <person name="Mendonca D."/>
            <person name="Nobrega F."/>
            <person name="Rodrigues L."/>
            <person name="Saibo N.J.M."/>
            <person name="Varela M.C."/>
            <person name="Egas C."/>
            <person name="Matos J."/>
            <person name="Miguel C.M."/>
            <person name="Oliveira M.M."/>
            <person name="Ricardo C.P."/>
            <person name="Goncalves S."/>
        </authorList>
    </citation>
    <scope>NUCLEOTIDE SEQUENCE [LARGE SCALE GENOMIC DNA]</scope>
    <source>
        <strain evidence="3">cv. HL8</strain>
    </source>
</reference>
<organism evidence="2 3">
    <name type="scientific">Quercus suber</name>
    <name type="common">Cork oak</name>
    <dbReference type="NCBI Taxonomy" id="58331"/>
    <lineage>
        <taxon>Eukaryota</taxon>
        <taxon>Viridiplantae</taxon>
        <taxon>Streptophyta</taxon>
        <taxon>Embryophyta</taxon>
        <taxon>Tracheophyta</taxon>
        <taxon>Spermatophyta</taxon>
        <taxon>Magnoliopsida</taxon>
        <taxon>eudicotyledons</taxon>
        <taxon>Gunneridae</taxon>
        <taxon>Pentapetalae</taxon>
        <taxon>rosids</taxon>
        <taxon>fabids</taxon>
        <taxon>Fagales</taxon>
        <taxon>Fagaceae</taxon>
        <taxon>Quercus</taxon>
    </lineage>
</organism>
<dbReference type="InterPro" id="IPR056010">
    <property type="entry name" value="DUF7588"/>
</dbReference>